<gene>
    <name evidence="2" type="ORF">H9892_03315</name>
</gene>
<dbReference type="Proteomes" id="UP000823990">
    <property type="component" value="Unassembled WGS sequence"/>
</dbReference>
<dbReference type="InterPro" id="IPR043472">
    <property type="entry name" value="Macro_dom-like"/>
</dbReference>
<dbReference type="PANTHER" id="PTHR11106">
    <property type="entry name" value="GANGLIOSIDE INDUCED DIFFERENTIATION ASSOCIATED PROTEIN 2-RELATED"/>
    <property type="match status" value="1"/>
</dbReference>
<sequence length="253" mass="28433">MQTTLDRLIQILCEERGEAVPSLTDEQKPDLFRALCNVRPPMPATKEFLRLQDEYLSQKTKERGIVDVNGFVYRDGIALWRGDITRLNADAIVNACNPALLGCFHPLHNCIDNVIHSAAGVRVRLDCDKLMKGGREPNGQVKVTKAYNLPSRYIFHTVGPVVRGSVTGQDRRDLANCYLSCLNEASGMKLSTIAFCCISTGEYRYPKDEACALAVQTVKQWKSETGSPLKIIFNVFLKEDEVLYERELFGQDK</sequence>
<feature type="domain" description="Macro" evidence="1">
    <location>
        <begin position="64"/>
        <end position="252"/>
    </location>
</feature>
<comment type="caution">
    <text evidence="2">The sequence shown here is derived from an EMBL/GenBank/DDBJ whole genome shotgun (WGS) entry which is preliminary data.</text>
</comment>
<name>A0A9D1TR05_9FIRM</name>
<dbReference type="SUPFAM" id="SSF52949">
    <property type="entry name" value="Macro domain-like"/>
    <property type="match status" value="1"/>
</dbReference>
<keyword evidence="2" id="KW-0378">Hydrolase</keyword>
<dbReference type="Gene3D" id="3.40.220.10">
    <property type="entry name" value="Leucine Aminopeptidase, subunit E, domain 1"/>
    <property type="match status" value="1"/>
</dbReference>
<evidence type="ECO:0000259" key="1">
    <source>
        <dbReference type="PROSITE" id="PS51154"/>
    </source>
</evidence>
<dbReference type="AlphaFoldDB" id="A0A9D1TR05"/>
<reference evidence="2" key="2">
    <citation type="submission" date="2021-04" db="EMBL/GenBank/DDBJ databases">
        <authorList>
            <person name="Gilroy R."/>
        </authorList>
    </citation>
    <scope>NUCLEOTIDE SEQUENCE</scope>
    <source>
        <strain evidence="2">12435</strain>
    </source>
</reference>
<dbReference type="PROSITE" id="PS51154">
    <property type="entry name" value="MACRO"/>
    <property type="match status" value="1"/>
</dbReference>
<reference evidence="2" key="1">
    <citation type="journal article" date="2021" name="PeerJ">
        <title>Extensive microbial diversity within the chicken gut microbiome revealed by metagenomics and culture.</title>
        <authorList>
            <person name="Gilroy R."/>
            <person name="Ravi A."/>
            <person name="Getino M."/>
            <person name="Pursley I."/>
            <person name="Horton D.L."/>
            <person name="Alikhan N.F."/>
            <person name="Baker D."/>
            <person name="Gharbi K."/>
            <person name="Hall N."/>
            <person name="Watson M."/>
            <person name="Adriaenssens E.M."/>
            <person name="Foster-Nyarko E."/>
            <person name="Jarju S."/>
            <person name="Secka A."/>
            <person name="Antonio M."/>
            <person name="Oren A."/>
            <person name="Chaudhuri R.R."/>
            <person name="La Ragione R."/>
            <person name="Hildebrand F."/>
            <person name="Pallen M.J."/>
        </authorList>
    </citation>
    <scope>NUCLEOTIDE SEQUENCE</scope>
    <source>
        <strain evidence="2">12435</strain>
    </source>
</reference>
<dbReference type="InterPro" id="IPR002589">
    <property type="entry name" value="Macro_dom"/>
</dbReference>
<proteinExistence type="predicted"/>
<dbReference type="CDD" id="cd02908">
    <property type="entry name" value="Macro_OAADPr_deacetylase"/>
    <property type="match status" value="1"/>
</dbReference>
<dbReference type="PANTHER" id="PTHR11106:SF27">
    <property type="entry name" value="MACRO DOMAIN-CONTAINING PROTEIN"/>
    <property type="match status" value="1"/>
</dbReference>
<organism evidence="2 3">
    <name type="scientific">Candidatus Protoclostridium stercorigallinarum</name>
    <dbReference type="NCBI Taxonomy" id="2838741"/>
    <lineage>
        <taxon>Bacteria</taxon>
        <taxon>Bacillati</taxon>
        <taxon>Bacillota</taxon>
        <taxon>Clostridia</taxon>
        <taxon>Candidatus Protoclostridium</taxon>
    </lineage>
</organism>
<dbReference type="Pfam" id="PF01661">
    <property type="entry name" value="Macro"/>
    <property type="match status" value="1"/>
</dbReference>
<dbReference type="NCBIfam" id="NF003163">
    <property type="entry name" value="PRK04143.1"/>
    <property type="match status" value="1"/>
</dbReference>
<protein>
    <submittedName>
        <fullName evidence="2">Protein-ADP-ribose hydrolase</fullName>
    </submittedName>
</protein>
<evidence type="ECO:0000313" key="2">
    <source>
        <dbReference type="EMBL" id="HIW02345.1"/>
    </source>
</evidence>
<accession>A0A9D1TR05</accession>
<evidence type="ECO:0000313" key="3">
    <source>
        <dbReference type="Proteomes" id="UP000823990"/>
    </source>
</evidence>
<dbReference type="EMBL" id="DXHS01000058">
    <property type="protein sequence ID" value="HIW02345.1"/>
    <property type="molecule type" value="Genomic_DNA"/>
</dbReference>
<dbReference type="GO" id="GO:0016787">
    <property type="term" value="F:hydrolase activity"/>
    <property type="evidence" value="ECO:0007669"/>
    <property type="project" value="UniProtKB-KW"/>
</dbReference>
<dbReference type="SMART" id="SM00506">
    <property type="entry name" value="A1pp"/>
    <property type="match status" value="1"/>
</dbReference>